<gene>
    <name evidence="1" type="ORF">NWE54_00800</name>
</gene>
<accession>A0A9E8A476</accession>
<organism evidence="1">
    <name type="scientific">Bosea sp. NBC_00436</name>
    <dbReference type="NCBI Taxonomy" id="2969620"/>
    <lineage>
        <taxon>Bacteria</taxon>
        <taxon>Pseudomonadati</taxon>
        <taxon>Pseudomonadota</taxon>
        <taxon>Alphaproteobacteria</taxon>
        <taxon>Hyphomicrobiales</taxon>
        <taxon>Boseaceae</taxon>
        <taxon>Bosea</taxon>
    </lineage>
</organism>
<protein>
    <submittedName>
        <fullName evidence="1">DUF805 domain-containing protein</fullName>
    </submittedName>
</protein>
<reference evidence="1" key="1">
    <citation type="submission" date="2022-08" db="EMBL/GenBank/DDBJ databases">
        <title>Complete Genome Sequences of 2 Bosea sp. soil isolates.</title>
        <authorList>
            <person name="Alvarez Arevalo M."/>
            <person name="Sterndorff E.B."/>
            <person name="Faurdal D."/>
            <person name="Joergensen T.S."/>
            <person name="Weber T."/>
        </authorList>
    </citation>
    <scope>NUCLEOTIDE SEQUENCE</scope>
    <source>
        <strain evidence="1">NBC_00436</strain>
    </source>
</reference>
<dbReference type="GO" id="GO:0016020">
    <property type="term" value="C:membrane"/>
    <property type="evidence" value="ECO:0007669"/>
    <property type="project" value="InterPro"/>
</dbReference>
<dbReference type="EMBL" id="CP102774">
    <property type="protein sequence ID" value="UZF87365.1"/>
    <property type="molecule type" value="Genomic_DNA"/>
</dbReference>
<dbReference type="Pfam" id="PF05656">
    <property type="entry name" value="DUF805"/>
    <property type="match status" value="1"/>
</dbReference>
<sequence length="142" mass="15106">MSLIRLFTDFHGRIGLRTFWLGSIAVALLLFAIQRTAQLLAPPQNALEIVTVAKSLALLPWAALAAKRATDRGSTSLFGILLVCAIVLPEQLRPILSIGWRPSLEAISTMAWVVAFIDLGLMPSPAEEDGVATAAASAKAAE</sequence>
<name>A0A9E8A476_9HYPH</name>
<evidence type="ECO:0000313" key="1">
    <source>
        <dbReference type="EMBL" id="UZF87365.1"/>
    </source>
</evidence>
<proteinExistence type="predicted"/>
<dbReference type="AlphaFoldDB" id="A0A9E8A476"/>
<dbReference type="InterPro" id="IPR008523">
    <property type="entry name" value="DUF805"/>
</dbReference>